<dbReference type="EMBL" id="JACAZE010000004">
    <property type="protein sequence ID" value="KAF7318612.1"/>
    <property type="molecule type" value="Genomic_DNA"/>
</dbReference>
<proteinExistence type="predicted"/>
<reference evidence="2" key="1">
    <citation type="submission" date="2020-05" db="EMBL/GenBank/DDBJ databases">
        <title>Mycena genomes resolve the evolution of fungal bioluminescence.</title>
        <authorList>
            <person name="Tsai I.J."/>
        </authorList>
    </citation>
    <scope>NUCLEOTIDE SEQUENCE</scope>
    <source>
        <strain evidence="2">110903Hualien_Pintung</strain>
    </source>
</reference>
<evidence type="ECO:0000256" key="1">
    <source>
        <dbReference type="SAM" id="MobiDB-lite"/>
    </source>
</evidence>
<accession>A0A8H6TKW8</accession>
<sequence>MVHTISTFSAMPHSPRMPSSSLGRRETPREAAETGTGNVPWTATGLPLSKLGVAAQVVIVLKMPHEIWTLVTLFGLRRCLDALSLLLSTIGFTLMLR</sequence>
<organism evidence="2 3">
    <name type="scientific">Mycena chlorophos</name>
    <name type="common">Agaric fungus</name>
    <name type="synonym">Agaricus chlorophos</name>
    <dbReference type="NCBI Taxonomy" id="658473"/>
    <lineage>
        <taxon>Eukaryota</taxon>
        <taxon>Fungi</taxon>
        <taxon>Dikarya</taxon>
        <taxon>Basidiomycota</taxon>
        <taxon>Agaricomycotina</taxon>
        <taxon>Agaricomycetes</taxon>
        <taxon>Agaricomycetidae</taxon>
        <taxon>Agaricales</taxon>
        <taxon>Marasmiineae</taxon>
        <taxon>Mycenaceae</taxon>
        <taxon>Mycena</taxon>
    </lineage>
</organism>
<dbReference type="AlphaFoldDB" id="A0A8H6TKW8"/>
<evidence type="ECO:0000313" key="2">
    <source>
        <dbReference type="EMBL" id="KAF7318612.1"/>
    </source>
</evidence>
<feature type="region of interest" description="Disordered" evidence="1">
    <location>
        <begin position="1"/>
        <end position="38"/>
    </location>
</feature>
<feature type="compositionally biased region" description="Basic and acidic residues" evidence="1">
    <location>
        <begin position="23"/>
        <end position="32"/>
    </location>
</feature>
<gene>
    <name evidence="2" type="ORF">HMN09_00372300</name>
</gene>
<name>A0A8H6TKW8_MYCCL</name>
<evidence type="ECO:0000313" key="3">
    <source>
        <dbReference type="Proteomes" id="UP000613580"/>
    </source>
</evidence>
<comment type="caution">
    <text evidence="2">The sequence shown here is derived from an EMBL/GenBank/DDBJ whole genome shotgun (WGS) entry which is preliminary data.</text>
</comment>
<keyword evidence="3" id="KW-1185">Reference proteome</keyword>
<protein>
    <submittedName>
        <fullName evidence="2">Uncharacterized protein</fullName>
    </submittedName>
</protein>
<dbReference type="Proteomes" id="UP000613580">
    <property type="component" value="Unassembled WGS sequence"/>
</dbReference>